<dbReference type="AlphaFoldDB" id="A0A845Q7B0"/>
<evidence type="ECO:0000313" key="1">
    <source>
        <dbReference type="EMBL" id="NBG94465.1"/>
    </source>
</evidence>
<dbReference type="GeneID" id="300653444"/>
<proteinExistence type="predicted"/>
<accession>A0A845Q7B0</accession>
<reference evidence="1 2" key="1">
    <citation type="journal article" date="2016" name="Int. J. Syst. Evol. Microbiol.">
        <title>Pyruvatibacter mobilis gen. nov., sp. nov., a marine bacterium from the culture broth of Picochlorum sp. 122.</title>
        <authorList>
            <person name="Wang G."/>
            <person name="Tang M."/>
            <person name="Wu H."/>
            <person name="Dai S."/>
            <person name="Li T."/>
            <person name="Chen C."/>
            <person name="He H."/>
            <person name="Fan J."/>
            <person name="Xiang W."/>
            <person name="Li X."/>
        </authorList>
    </citation>
    <scope>NUCLEOTIDE SEQUENCE [LARGE SCALE GENOMIC DNA]</scope>
    <source>
        <strain evidence="1 2">GYP-11</strain>
    </source>
</reference>
<comment type="caution">
    <text evidence="1">The sequence shown here is derived from an EMBL/GenBank/DDBJ whole genome shotgun (WGS) entry which is preliminary data.</text>
</comment>
<dbReference type="Proteomes" id="UP000470384">
    <property type="component" value="Unassembled WGS sequence"/>
</dbReference>
<dbReference type="RefSeq" id="WP_160586558.1">
    <property type="nucleotide sequence ID" value="NZ_BMHN01000001.1"/>
</dbReference>
<protein>
    <submittedName>
        <fullName evidence="1">Uncharacterized protein</fullName>
    </submittedName>
</protein>
<keyword evidence="2" id="KW-1185">Reference proteome</keyword>
<gene>
    <name evidence="1" type="ORF">GTQ45_01805</name>
</gene>
<name>A0A845Q7B0_9HYPH</name>
<evidence type="ECO:0000313" key="2">
    <source>
        <dbReference type="Proteomes" id="UP000470384"/>
    </source>
</evidence>
<dbReference type="EMBL" id="WXYQ01000001">
    <property type="protein sequence ID" value="NBG94465.1"/>
    <property type="molecule type" value="Genomic_DNA"/>
</dbReference>
<organism evidence="1 2">
    <name type="scientific">Pyruvatibacter mobilis</name>
    <dbReference type="NCBI Taxonomy" id="1712261"/>
    <lineage>
        <taxon>Bacteria</taxon>
        <taxon>Pseudomonadati</taxon>
        <taxon>Pseudomonadota</taxon>
        <taxon>Alphaproteobacteria</taxon>
        <taxon>Hyphomicrobiales</taxon>
        <taxon>Parvibaculaceae</taxon>
        <taxon>Pyruvatibacter</taxon>
    </lineage>
</organism>
<sequence length="62" mass="6403">MTKKPTRSVRALAVLADGTMRIGVCAPHADAHGACRSTGMWLTGLTGPAVMCSRDMGTTGAR</sequence>